<dbReference type="GO" id="GO:0003677">
    <property type="term" value="F:DNA binding"/>
    <property type="evidence" value="ECO:0007669"/>
    <property type="project" value="InterPro"/>
</dbReference>
<dbReference type="InterPro" id="IPR029016">
    <property type="entry name" value="GAF-like_dom_sf"/>
</dbReference>
<reference evidence="4 5" key="1">
    <citation type="submission" date="2016-04" db="EMBL/GenBank/DDBJ databases">
        <title>ATOL: Assembling a taxonomically balanced genome-scale reconstruction of the evolutionary history of the Enterobacteriaceae.</title>
        <authorList>
            <person name="Plunkett G.III."/>
            <person name="Neeno-Eckwall E.C."/>
            <person name="Glasner J.D."/>
            <person name="Perna N.T."/>
        </authorList>
    </citation>
    <scope>NUCLEOTIDE SEQUENCE [LARGE SCALE GENOMIC DNA]</scope>
    <source>
        <strain evidence="4 5">ATCC 51607</strain>
    </source>
</reference>
<dbReference type="EMBL" id="LXEO01000002">
    <property type="protein sequence ID" value="OAT22014.1"/>
    <property type="molecule type" value="Genomic_DNA"/>
</dbReference>
<dbReference type="Pfam" id="PF09339">
    <property type="entry name" value="HTH_IclR"/>
    <property type="match status" value="1"/>
</dbReference>
<dbReference type="RefSeq" id="WP_064553049.1">
    <property type="nucleotide sequence ID" value="NZ_LXEO01000002.1"/>
</dbReference>
<dbReference type="SUPFAM" id="SSF46785">
    <property type="entry name" value="Winged helix' DNA-binding domain"/>
    <property type="match status" value="1"/>
</dbReference>
<proteinExistence type="predicted"/>
<keyword evidence="1" id="KW-0805">Transcription regulation</keyword>
<dbReference type="GO" id="GO:0045892">
    <property type="term" value="P:negative regulation of DNA-templated transcription"/>
    <property type="evidence" value="ECO:0007669"/>
    <property type="project" value="TreeGrafter"/>
</dbReference>
<evidence type="ECO:0000313" key="4">
    <source>
        <dbReference type="EMBL" id="OAT22014.1"/>
    </source>
</evidence>
<dbReference type="Gene3D" id="1.10.10.10">
    <property type="entry name" value="Winged helix-like DNA-binding domain superfamily/Winged helix DNA-binding domain"/>
    <property type="match status" value="1"/>
</dbReference>
<dbReference type="InterPro" id="IPR005471">
    <property type="entry name" value="Tscrpt_reg_IclR_N"/>
</dbReference>
<dbReference type="PATRIC" id="fig|1354255.3.peg.104"/>
<comment type="caution">
    <text evidence="4">The sequence shown here is derived from an EMBL/GenBank/DDBJ whole genome shotgun (WGS) entry which is preliminary data.</text>
</comment>
<evidence type="ECO:0000256" key="2">
    <source>
        <dbReference type="ARBA" id="ARBA00023163"/>
    </source>
</evidence>
<dbReference type="PROSITE" id="PS51077">
    <property type="entry name" value="HTH_ICLR"/>
    <property type="match status" value="1"/>
</dbReference>
<dbReference type="PANTHER" id="PTHR30136:SF8">
    <property type="entry name" value="TRANSCRIPTIONAL REGULATORY PROTEIN"/>
    <property type="match status" value="1"/>
</dbReference>
<sequence>MPETTQGVNSVDIAVSIMEYIATQHGRARATDVAAGCGLSKSRLHKYLVSLCRTGMLFQDGSGQYCLGDTIVRLASSAATHTDPLSLINNLLCEFRDRMNLSTGMVIAQSGNLVLRHYHRSFRNVEIDFRDNTPIPIHLSAAGQVYMCFGNYTPANEREQQLIEETTKLGYAVRYKPAQGIPGAQSIACPIPDRKGNLLAIGVTMGFFEKEDIPNIARELKQALSTLKL</sequence>
<keyword evidence="2" id="KW-0804">Transcription</keyword>
<evidence type="ECO:0000256" key="1">
    <source>
        <dbReference type="ARBA" id="ARBA00023015"/>
    </source>
</evidence>
<dbReference type="InterPro" id="IPR036390">
    <property type="entry name" value="WH_DNA-bd_sf"/>
</dbReference>
<organism evidence="4 5">
    <name type="scientific">Buttiauxella noackiae ATCC 51607</name>
    <dbReference type="NCBI Taxonomy" id="1354255"/>
    <lineage>
        <taxon>Bacteria</taxon>
        <taxon>Pseudomonadati</taxon>
        <taxon>Pseudomonadota</taxon>
        <taxon>Gammaproteobacteria</taxon>
        <taxon>Enterobacterales</taxon>
        <taxon>Enterobacteriaceae</taxon>
        <taxon>Buttiauxella</taxon>
    </lineage>
</organism>
<protein>
    <submittedName>
        <fullName evidence="4">IclR family transcriptional regulator</fullName>
    </submittedName>
</protein>
<accession>A0A1B7I1L9</accession>
<dbReference type="InterPro" id="IPR036388">
    <property type="entry name" value="WH-like_DNA-bd_sf"/>
</dbReference>
<dbReference type="InterPro" id="IPR050707">
    <property type="entry name" value="HTH_MetabolicPath_Reg"/>
</dbReference>
<evidence type="ECO:0000259" key="3">
    <source>
        <dbReference type="PROSITE" id="PS51077"/>
    </source>
</evidence>
<dbReference type="GO" id="GO:0003700">
    <property type="term" value="F:DNA-binding transcription factor activity"/>
    <property type="evidence" value="ECO:0007669"/>
    <property type="project" value="TreeGrafter"/>
</dbReference>
<evidence type="ECO:0000313" key="5">
    <source>
        <dbReference type="Proteomes" id="UP000078286"/>
    </source>
</evidence>
<dbReference type="SMART" id="SM00346">
    <property type="entry name" value="HTH_ICLR"/>
    <property type="match status" value="1"/>
</dbReference>
<dbReference type="Proteomes" id="UP000078286">
    <property type="component" value="Unassembled WGS sequence"/>
</dbReference>
<gene>
    <name evidence="4" type="ORF">M979_0104</name>
</gene>
<dbReference type="Gene3D" id="3.30.450.40">
    <property type="match status" value="1"/>
</dbReference>
<feature type="domain" description="HTH iclR-type" evidence="3">
    <location>
        <begin position="8"/>
        <end position="69"/>
    </location>
</feature>
<keyword evidence="5" id="KW-1185">Reference proteome</keyword>
<name>A0A1B7I1L9_9ENTR</name>
<dbReference type="SUPFAM" id="SSF55781">
    <property type="entry name" value="GAF domain-like"/>
    <property type="match status" value="1"/>
</dbReference>
<dbReference type="PANTHER" id="PTHR30136">
    <property type="entry name" value="HELIX-TURN-HELIX TRANSCRIPTIONAL REGULATOR, ICLR FAMILY"/>
    <property type="match status" value="1"/>
</dbReference>
<dbReference type="AlphaFoldDB" id="A0A1B7I1L9"/>